<dbReference type="Pfam" id="PF14300">
    <property type="entry name" value="DMP19"/>
    <property type="match status" value="1"/>
</dbReference>
<reference evidence="2 3" key="1">
    <citation type="submission" date="2020-08" db="EMBL/GenBank/DDBJ databases">
        <title>Genomic Encyclopedia of Type Strains, Phase III (KMG-III): the genomes of soil and plant-associated and newly described type strains.</title>
        <authorList>
            <person name="Whitman W."/>
        </authorList>
    </citation>
    <scope>NUCLEOTIDE SEQUENCE [LARGE SCALE GENOMIC DNA]</scope>
    <source>
        <strain evidence="2 3">CECT 8897</strain>
    </source>
</reference>
<dbReference type="Gene3D" id="1.20.1420.60">
    <property type="match status" value="1"/>
</dbReference>
<name>A0A7W5BF72_9BURK</name>
<keyword evidence="3" id="KW-1185">Reference proteome</keyword>
<sequence>MNERLPCRICGALILGSTAERTGGLCMPCKGGYRASIEARRHGRTRGHAIAANPQAQMWAALLYQVRQDATGIEGLNHPQQLYYASSTLLGAVLRGGMQHYFGGAAADHYKLAQDGLMAMGATRALRLLLDARKLLFGPSLPNEAVRRERLYRRPLFAENEARSAMRLNALNAEFSRLAPDLERRLHVYAHQHGLLG</sequence>
<dbReference type="RefSeq" id="WP_183443698.1">
    <property type="nucleotide sequence ID" value="NZ_JACHXD010000023.1"/>
</dbReference>
<protein>
    <recommendedName>
        <fullName evidence="1">DNA mimic protein DMP19 C-terminal domain-containing protein</fullName>
    </recommendedName>
</protein>
<dbReference type="Proteomes" id="UP000541535">
    <property type="component" value="Unassembled WGS sequence"/>
</dbReference>
<accession>A0A7W5BF72</accession>
<organism evidence="2 3">
    <name type="scientific">Pseudoduganella violacea</name>
    <dbReference type="NCBI Taxonomy" id="1715466"/>
    <lineage>
        <taxon>Bacteria</taxon>
        <taxon>Pseudomonadati</taxon>
        <taxon>Pseudomonadota</taxon>
        <taxon>Betaproteobacteria</taxon>
        <taxon>Burkholderiales</taxon>
        <taxon>Oxalobacteraceae</taxon>
        <taxon>Telluria group</taxon>
        <taxon>Pseudoduganella</taxon>
    </lineage>
</organism>
<comment type="caution">
    <text evidence="2">The sequence shown here is derived from an EMBL/GenBank/DDBJ whole genome shotgun (WGS) entry which is preliminary data.</text>
</comment>
<evidence type="ECO:0000313" key="3">
    <source>
        <dbReference type="Proteomes" id="UP000541535"/>
    </source>
</evidence>
<evidence type="ECO:0000259" key="1">
    <source>
        <dbReference type="Pfam" id="PF14300"/>
    </source>
</evidence>
<proteinExistence type="predicted"/>
<dbReference type="AlphaFoldDB" id="A0A7W5BF72"/>
<evidence type="ECO:0000313" key="2">
    <source>
        <dbReference type="EMBL" id="MBB3122024.1"/>
    </source>
</evidence>
<dbReference type="InterPro" id="IPR025402">
    <property type="entry name" value="DMP19_C"/>
</dbReference>
<gene>
    <name evidence="2" type="ORF">FHS03_005120</name>
</gene>
<feature type="domain" description="DNA mimic protein DMP19 C-terminal" evidence="1">
    <location>
        <begin position="75"/>
        <end position="193"/>
    </location>
</feature>
<dbReference type="EMBL" id="JACHXD010000023">
    <property type="protein sequence ID" value="MBB3122024.1"/>
    <property type="molecule type" value="Genomic_DNA"/>
</dbReference>